<dbReference type="PANTHER" id="PTHR20883">
    <property type="entry name" value="PHYTANOYL-COA DIOXYGENASE DOMAIN CONTAINING 1"/>
    <property type="match status" value="1"/>
</dbReference>
<evidence type="ECO:0000256" key="3">
    <source>
        <dbReference type="ARBA" id="ARBA00022723"/>
    </source>
</evidence>
<accession>A0A8H5YH65</accession>
<reference evidence="7 8" key="1">
    <citation type="submission" date="2020-05" db="EMBL/GenBank/DDBJ databases">
        <title>Identification and distribution of gene clusters putatively required for synthesis of sphingolipid metabolism inhibitors in phylogenetically diverse species of the filamentous fungus Fusarium.</title>
        <authorList>
            <person name="Kim H.-S."/>
            <person name="Busman M."/>
            <person name="Brown D.W."/>
            <person name="Divon H."/>
            <person name="Uhlig S."/>
            <person name="Proctor R.H."/>
        </authorList>
    </citation>
    <scope>NUCLEOTIDE SEQUENCE [LARGE SCALE GENOMIC DNA]</scope>
    <source>
        <strain evidence="7 8">NRRL 26131</strain>
    </source>
</reference>
<organism evidence="7 8">
    <name type="scientific">Fusarium globosum</name>
    <dbReference type="NCBI Taxonomy" id="78864"/>
    <lineage>
        <taxon>Eukaryota</taxon>
        <taxon>Fungi</taxon>
        <taxon>Dikarya</taxon>
        <taxon>Ascomycota</taxon>
        <taxon>Pezizomycotina</taxon>
        <taxon>Sordariomycetes</taxon>
        <taxon>Hypocreomycetidae</taxon>
        <taxon>Hypocreales</taxon>
        <taxon>Nectriaceae</taxon>
        <taxon>Fusarium</taxon>
        <taxon>Fusarium fujikuroi species complex</taxon>
    </lineage>
</organism>
<comment type="cofactor">
    <cofactor evidence="1">
        <name>Fe cation</name>
        <dbReference type="ChEBI" id="CHEBI:24875"/>
    </cofactor>
</comment>
<dbReference type="SUPFAM" id="SSF51197">
    <property type="entry name" value="Clavaminate synthase-like"/>
    <property type="match status" value="1"/>
</dbReference>
<gene>
    <name evidence="7" type="ORF">FGLOB1_4745</name>
</gene>
<keyword evidence="5" id="KW-0560">Oxidoreductase</keyword>
<evidence type="ECO:0000256" key="4">
    <source>
        <dbReference type="ARBA" id="ARBA00022964"/>
    </source>
</evidence>
<dbReference type="InterPro" id="IPR008775">
    <property type="entry name" value="Phytyl_CoA_dOase-like"/>
</dbReference>
<dbReference type="PANTHER" id="PTHR20883:SF19">
    <property type="entry name" value="MULTIFUNCTIONAL DIOXYGENASE AUSE"/>
    <property type="match status" value="1"/>
</dbReference>
<dbReference type="EMBL" id="JAAQPF010000177">
    <property type="protein sequence ID" value="KAF5711979.1"/>
    <property type="molecule type" value="Genomic_DNA"/>
</dbReference>
<protein>
    <submittedName>
        <fullName evidence="7">Fumonisin biosynthetic dioxygenase Fum9</fullName>
    </submittedName>
</protein>
<proteinExistence type="inferred from homology"/>
<evidence type="ECO:0000256" key="1">
    <source>
        <dbReference type="ARBA" id="ARBA00001962"/>
    </source>
</evidence>
<evidence type="ECO:0000313" key="7">
    <source>
        <dbReference type="EMBL" id="KAF5711979.1"/>
    </source>
</evidence>
<dbReference type="Proteomes" id="UP000532311">
    <property type="component" value="Unassembled WGS sequence"/>
</dbReference>
<name>A0A8H5YH65_9HYPO</name>
<sequence length="348" mass="38323">MNKEKVPQTAVPNGRTELGQVTSATALDEVFQYWEEDGAVIIKGLLTPDQVEQLNQEMDPILQKVAIGGHASDVRLQNFHGMNTKRAGDLTNNSAIFRDHLLDNDFIHAISGRCFAYRGKLAQDAYWLSSASTIHVGPGQKAQTLHRDLGAYPIFLMVGKDGPEAQINFLVATTDFTEANGATRIIPGSHKWEFNQHGDRDMTIAAEMKAGDCLLISGKVVHGTGENKTDQERGCLAVTFCANFLAPEEAHPFIVSMDTAKKLPVRSQRCLGFRSQWPRSSPGLWTKDYSELALHLGIDKLNIRSVDEKAFSLPKTYSCDGLSAKENSGVHDEAAELKIKSPEFEDIP</sequence>
<keyword evidence="4 7" id="KW-0223">Dioxygenase</keyword>
<comment type="caution">
    <text evidence="7">The sequence shown here is derived from an EMBL/GenBank/DDBJ whole genome shotgun (WGS) entry which is preliminary data.</text>
</comment>
<evidence type="ECO:0000313" key="8">
    <source>
        <dbReference type="Proteomes" id="UP000532311"/>
    </source>
</evidence>
<evidence type="ECO:0000256" key="6">
    <source>
        <dbReference type="ARBA" id="ARBA00023004"/>
    </source>
</evidence>
<dbReference type="AlphaFoldDB" id="A0A8H5YH65"/>
<dbReference type="GO" id="GO:0046872">
    <property type="term" value="F:metal ion binding"/>
    <property type="evidence" value="ECO:0007669"/>
    <property type="project" value="UniProtKB-KW"/>
</dbReference>
<comment type="similarity">
    <text evidence="2">Belongs to the PhyH family.</text>
</comment>
<dbReference type="GO" id="GO:0051213">
    <property type="term" value="F:dioxygenase activity"/>
    <property type="evidence" value="ECO:0007669"/>
    <property type="project" value="UniProtKB-KW"/>
</dbReference>
<dbReference type="Gene3D" id="2.60.120.620">
    <property type="entry name" value="q2cbj1_9rhob like domain"/>
    <property type="match status" value="1"/>
</dbReference>
<dbReference type="Pfam" id="PF05721">
    <property type="entry name" value="PhyH"/>
    <property type="match status" value="1"/>
</dbReference>
<evidence type="ECO:0000256" key="2">
    <source>
        <dbReference type="ARBA" id="ARBA00005830"/>
    </source>
</evidence>
<keyword evidence="6" id="KW-0408">Iron</keyword>
<keyword evidence="3" id="KW-0479">Metal-binding</keyword>
<keyword evidence="8" id="KW-1185">Reference proteome</keyword>
<evidence type="ECO:0000256" key="5">
    <source>
        <dbReference type="ARBA" id="ARBA00023002"/>
    </source>
</evidence>